<dbReference type="NCBIfam" id="TIGR02727">
    <property type="entry name" value="MTHFS_bact"/>
    <property type="match status" value="1"/>
</dbReference>
<dbReference type="Proteomes" id="UP000002350">
    <property type="component" value="Chromosome"/>
</dbReference>
<dbReference type="SUPFAM" id="SSF100950">
    <property type="entry name" value="NagB/RpiA/CoA transferase-like"/>
    <property type="match status" value="1"/>
</dbReference>
<dbReference type="Gene3D" id="3.40.50.10420">
    <property type="entry name" value="NagB/RpiA/CoA transferase-like"/>
    <property type="match status" value="1"/>
</dbReference>
<dbReference type="GO" id="GO:0009396">
    <property type="term" value="P:folic acid-containing compound biosynthetic process"/>
    <property type="evidence" value="ECO:0007669"/>
    <property type="project" value="TreeGrafter"/>
</dbReference>
<dbReference type="RefSeq" id="WP_013052801.1">
    <property type="nucleotide sequence ID" value="NC_014012.1"/>
</dbReference>
<feature type="binding site" evidence="4">
    <location>
        <position position="59"/>
    </location>
    <ligand>
        <name>substrate</name>
    </ligand>
</feature>
<keyword evidence="7" id="KW-1185">Reference proteome</keyword>
<dbReference type="GO" id="GO:0005524">
    <property type="term" value="F:ATP binding"/>
    <property type="evidence" value="ECO:0007669"/>
    <property type="project" value="UniProtKB-KW"/>
</dbReference>
<sequence>MPFTPSEIAQTERQSIRTQIRQARRALTAEQQSTYATQAAKLMLTQPKILEAKHLALYLSNDGELDTAPLIQALWALGIKLYLPRLHPFSQGNLIFMAYTPETEMLKNSYGIAEPKLDIRGLIPSEKLDVIITPLVAFDTQGNRMGMGGGYYDRTLASHRSQDKPYPVGYAHDCQQLDSLPCEHWDVPLPLLITPTQVLKFNI</sequence>
<accession>D4ZBW3</accession>
<dbReference type="PANTHER" id="PTHR23407:SF1">
    <property type="entry name" value="5-FORMYLTETRAHYDROFOLATE CYCLO-LIGASE"/>
    <property type="match status" value="1"/>
</dbReference>
<evidence type="ECO:0000256" key="2">
    <source>
        <dbReference type="ARBA" id="ARBA00022741"/>
    </source>
</evidence>
<reference evidence="7" key="1">
    <citation type="journal article" date="2010" name="Mol. Biosyst.">
        <title>Complete genome sequence and comparative analysis of Shewanella violacea, a psychrophilic and piezophilic bacterium from deep sea floor sediments.</title>
        <authorList>
            <person name="Aono E."/>
            <person name="Baba T."/>
            <person name="Ara T."/>
            <person name="Nishi T."/>
            <person name="Nakamichi T."/>
            <person name="Inamoto E."/>
            <person name="Toyonaga H."/>
            <person name="Hasegawa M."/>
            <person name="Takai Y."/>
            <person name="Okumura Y."/>
            <person name="Baba M."/>
            <person name="Tomita M."/>
            <person name="Kato C."/>
            <person name="Oshima T."/>
            <person name="Nakasone K."/>
            <person name="Mori H."/>
        </authorList>
    </citation>
    <scope>NUCLEOTIDE SEQUENCE [LARGE SCALE GENOMIC DNA]</scope>
    <source>
        <strain evidence="7">JCM 10179 / CIP 106290 / LMG 19151 / DSS12</strain>
    </source>
</reference>
<comment type="similarity">
    <text evidence="1 5">Belongs to the 5-formyltetrahydrofolate cyclo-ligase family.</text>
</comment>
<evidence type="ECO:0000313" key="6">
    <source>
        <dbReference type="EMBL" id="BAJ03508.1"/>
    </source>
</evidence>
<dbReference type="GO" id="GO:0030272">
    <property type="term" value="F:5-formyltetrahydrofolate cyclo-ligase activity"/>
    <property type="evidence" value="ECO:0007669"/>
    <property type="project" value="UniProtKB-EC"/>
</dbReference>
<dbReference type="InterPro" id="IPR002698">
    <property type="entry name" value="FTHF_cligase"/>
</dbReference>
<feature type="binding site" evidence="4">
    <location>
        <position position="64"/>
    </location>
    <ligand>
        <name>substrate</name>
    </ligand>
</feature>
<feature type="binding site" evidence="4">
    <location>
        <begin position="13"/>
        <end position="17"/>
    </location>
    <ligand>
        <name>ATP</name>
        <dbReference type="ChEBI" id="CHEBI:30616"/>
    </ligand>
</feature>
<dbReference type="EC" id="6.3.3.2" evidence="5"/>
<dbReference type="InterPro" id="IPR024185">
    <property type="entry name" value="FTHF_cligase-like_sf"/>
</dbReference>
<dbReference type="eggNOG" id="COG0212">
    <property type="taxonomic scope" value="Bacteria"/>
</dbReference>
<dbReference type="AlphaFoldDB" id="D4ZBW3"/>
<dbReference type="GO" id="GO:0035999">
    <property type="term" value="P:tetrahydrofolate interconversion"/>
    <property type="evidence" value="ECO:0007669"/>
    <property type="project" value="TreeGrafter"/>
</dbReference>
<evidence type="ECO:0000256" key="1">
    <source>
        <dbReference type="ARBA" id="ARBA00010638"/>
    </source>
</evidence>
<comment type="catalytic activity">
    <reaction evidence="5">
        <text>(6S)-5-formyl-5,6,7,8-tetrahydrofolate + ATP = (6R)-5,10-methenyltetrahydrofolate + ADP + phosphate</text>
        <dbReference type="Rhea" id="RHEA:10488"/>
        <dbReference type="ChEBI" id="CHEBI:30616"/>
        <dbReference type="ChEBI" id="CHEBI:43474"/>
        <dbReference type="ChEBI" id="CHEBI:57455"/>
        <dbReference type="ChEBI" id="CHEBI:57457"/>
        <dbReference type="ChEBI" id="CHEBI:456216"/>
        <dbReference type="EC" id="6.3.3.2"/>
    </reaction>
</comment>
<dbReference type="EMBL" id="AP011177">
    <property type="protein sequence ID" value="BAJ03508.1"/>
    <property type="molecule type" value="Genomic_DNA"/>
</dbReference>
<evidence type="ECO:0000256" key="3">
    <source>
        <dbReference type="ARBA" id="ARBA00022840"/>
    </source>
</evidence>
<dbReference type="OrthoDB" id="9801938at2"/>
<proteinExistence type="inferred from homology"/>
<dbReference type="KEGG" id="svo:SVI_3537"/>
<evidence type="ECO:0000256" key="4">
    <source>
        <dbReference type="PIRSR" id="PIRSR006806-1"/>
    </source>
</evidence>
<evidence type="ECO:0000256" key="5">
    <source>
        <dbReference type="RuleBase" id="RU361279"/>
    </source>
</evidence>
<dbReference type="STRING" id="637905.SVI_3537"/>
<dbReference type="PIRSF" id="PIRSF006806">
    <property type="entry name" value="FTHF_cligase"/>
    <property type="match status" value="1"/>
</dbReference>
<evidence type="ECO:0000313" key="7">
    <source>
        <dbReference type="Proteomes" id="UP000002350"/>
    </source>
</evidence>
<keyword evidence="6" id="KW-0436">Ligase</keyword>
<keyword evidence="2 4" id="KW-0547">Nucleotide-binding</keyword>
<feature type="binding site" evidence="4">
    <location>
        <begin position="144"/>
        <end position="152"/>
    </location>
    <ligand>
        <name>ATP</name>
        <dbReference type="ChEBI" id="CHEBI:30616"/>
    </ligand>
</feature>
<keyword evidence="5" id="KW-0460">Magnesium</keyword>
<comment type="cofactor">
    <cofactor evidence="5">
        <name>Mg(2+)</name>
        <dbReference type="ChEBI" id="CHEBI:18420"/>
    </cofactor>
</comment>
<keyword evidence="3 4" id="KW-0067">ATP-binding</keyword>
<protein>
    <recommendedName>
        <fullName evidence="5">5-formyltetrahydrofolate cyclo-ligase</fullName>
        <ecNumber evidence="5">6.3.3.2</ecNumber>
    </recommendedName>
</protein>
<gene>
    <name evidence="6" type="ordered locus">SVI_3537</name>
</gene>
<dbReference type="GO" id="GO:0046872">
    <property type="term" value="F:metal ion binding"/>
    <property type="evidence" value="ECO:0007669"/>
    <property type="project" value="UniProtKB-KW"/>
</dbReference>
<dbReference type="Pfam" id="PF01812">
    <property type="entry name" value="5-FTHF_cyc-lig"/>
    <property type="match status" value="1"/>
</dbReference>
<organism evidence="6 7">
    <name type="scientific">Shewanella violacea (strain JCM 10179 / CIP 106290 / LMG 19151 / DSS12)</name>
    <dbReference type="NCBI Taxonomy" id="637905"/>
    <lineage>
        <taxon>Bacteria</taxon>
        <taxon>Pseudomonadati</taxon>
        <taxon>Pseudomonadota</taxon>
        <taxon>Gammaproteobacteria</taxon>
        <taxon>Alteromonadales</taxon>
        <taxon>Shewanellaceae</taxon>
        <taxon>Shewanella</taxon>
    </lineage>
</organism>
<name>D4ZBW3_SHEVD</name>
<dbReference type="InterPro" id="IPR037171">
    <property type="entry name" value="NagB/RpiA_transferase-like"/>
</dbReference>
<dbReference type="PANTHER" id="PTHR23407">
    <property type="entry name" value="ATPASE INHIBITOR/5-FORMYLTETRAHYDROFOLATE CYCLO-LIGASE"/>
    <property type="match status" value="1"/>
</dbReference>
<keyword evidence="5" id="KW-0479">Metal-binding</keyword>
<dbReference type="HOGENOM" id="CLU_066245_0_0_6"/>